<feature type="domain" description="N-acetyltransferase" evidence="1">
    <location>
        <begin position="1"/>
        <end position="156"/>
    </location>
</feature>
<dbReference type="SUPFAM" id="SSF55729">
    <property type="entry name" value="Acyl-CoA N-acyltransferases (Nat)"/>
    <property type="match status" value="1"/>
</dbReference>
<evidence type="ECO:0000313" key="3">
    <source>
        <dbReference type="Proteomes" id="UP000315677"/>
    </source>
</evidence>
<keyword evidence="2" id="KW-0808">Transferase</keyword>
<comment type="caution">
    <text evidence="2">The sequence shown here is derived from an EMBL/GenBank/DDBJ whole genome shotgun (WGS) entry which is preliminary data.</text>
</comment>
<dbReference type="Pfam" id="PF13508">
    <property type="entry name" value="Acetyltransf_7"/>
    <property type="match status" value="1"/>
</dbReference>
<reference evidence="2 3" key="1">
    <citation type="submission" date="2019-06" db="EMBL/GenBank/DDBJ databases">
        <title>Sequencing the genomes of 1000 actinobacteria strains.</title>
        <authorList>
            <person name="Klenk H.-P."/>
        </authorList>
    </citation>
    <scope>NUCLEOTIDE SEQUENCE [LARGE SCALE GENOMIC DNA]</scope>
    <source>
        <strain evidence="2 3">DSM 45301</strain>
    </source>
</reference>
<dbReference type="GO" id="GO:0016747">
    <property type="term" value="F:acyltransferase activity, transferring groups other than amino-acyl groups"/>
    <property type="evidence" value="ECO:0007669"/>
    <property type="project" value="InterPro"/>
</dbReference>
<name>A0A543DZN4_9PSEU</name>
<proteinExistence type="predicted"/>
<gene>
    <name evidence="2" type="ORF">FB558_1561</name>
</gene>
<dbReference type="Proteomes" id="UP000315677">
    <property type="component" value="Unassembled WGS sequence"/>
</dbReference>
<protein>
    <submittedName>
        <fullName evidence="2">Acetyltransferase (GNAT) family protein</fullName>
    </submittedName>
</protein>
<evidence type="ECO:0000313" key="2">
    <source>
        <dbReference type="EMBL" id="TQM14785.1"/>
    </source>
</evidence>
<organism evidence="2 3">
    <name type="scientific">Pseudonocardia kunmingensis</name>
    <dbReference type="NCBI Taxonomy" id="630975"/>
    <lineage>
        <taxon>Bacteria</taxon>
        <taxon>Bacillati</taxon>
        <taxon>Actinomycetota</taxon>
        <taxon>Actinomycetes</taxon>
        <taxon>Pseudonocardiales</taxon>
        <taxon>Pseudonocardiaceae</taxon>
        <taxon>Pseudonocardia</taxon>
    </lineage>
</organism>
<dbReference type="Gene3D" id="3.40.630.30">
    <property type="match status" value="1"/>
</dbReference>
<sequence>MITRPARHEDLSGYLQLAAQVEHWFGPMVENEGFRAAVMRSIRRGSALVVDGEQEAGLRGGLLFGGRFPTFHVHWLVVAEHGRLQGVGRALIVDAISRFVHEPRAAVEVITFAEEHPAAWISGARAFYERLGFVAAEPAGAGPEGGPRQVYRLELGGRSA</sequence>
<evidence type="ECO:0000259" key="1">
    <source>
        <dbReference type="PROSITE" id="PS51186"/>
    </source>
</evidence>
<dbReference type="OrthoDB" id="3824223at2"/>
<dbReference type="InterPro" id="IPR000182">
    <property type="entry name" value="GNAT_dom"/>
</dbReference>
<dbReference type="AlphaFoldDB" id="A0A543DZN4"/>
<accession>A0A543DZN4</accession>
<dbReference type="RefSeq" id="WP_142049592.1">
    <property type="nucleotide sequence ID" value="NZ_VFPA01000001.1"/>
</dbReference>
<dbReference type="EMBL" id="VFPA01000001">
    <property type="protein sequence ID" value="TQM14785.1"/>
    <property type="molecule type" value="Genomic_DNA"/>
</dbReference>
<dbReference type="InterPro" id="IPR016181">
    <property type="entry name" value="Acyl_CoA_acyltransferase"/>
</dbReference>
<dbReference type="PROSITE" id="PS51186">
    <property type="entry name" value="GNAT"/>
    <property type="match status" value="1"/>
</dbReference>
<keyword evidence="3" id="KW-1185">Reference proteome</keyword>